<proteinExistence type="predicted"/>
<evidence type="ECO:0000313" key="3">
    <source>
        <dbReference type="Proteomes" id="UP000830158"/>
    </source>
</evidence>
<dbReference type="EMBL" id="CP091196">
    <property type="protein sequence ID" value="UQS22853.1"/>
    <property type="molecule type" value="Genomic_DNA"/>
</dbReference>
<organism evidence="2 3">
    <name type="scientific">Amycolatopsis thermalba</name>
    <dbReference type="NCBI Taxonomy" id="944492"/>
    <lineage>
        <taxon>Bacteria</taxon>
        <taxon>Bacillati</taxon>
        <taxon>Actinomycetota</taxon>
        <taxon>Actinomycetes</taxon>
        <taxon>Pseudonocardiales</taxon>
        <taxon>Pseudonocardiaceae</taxon>
        <taxon>Amycolatopsis</taxon>
    </lineage>
</organism>
<sequence length="77" mass="8471">MTSKRSKKYRRAGREERRITVRGVRRDPPDIRKLSKALIALAQAEAEREAQADQESREAGSANNPSNKPAKGGAPNA</sequence>
<keyword evidence="3" id="KW-1185">Reference proteome</keyword>
<name>A0ABY4NS14_9PSEU</name>
<feature type="compositionally biased region" description="Basic and acidic residues" evidence="1">
    <location>
        <begin position="12"/>
        <end position="27"/>
    </location>
</feature>
<dbReference type="Proteomes" id="UP000830158">
    <property type="component" value="Chromosome"/>
</dbReference>
<protein>
    <submittedName>
        <fullName evidence="2">Uncharacterized protein</fullName>
    </submittedName>
</protein>
<feature type="region of interest" description="Disordered" evidence="1">
    <location>
        <begin position="44"/>
        <end position="77"/>
    </location>
</feature>
<feature type="region of interest" description="Disordered" evidence="1">
    <location>
        <begin position="1"/>
        <end position="27"/>
    </location>
</feature>
<dbReference type="RefSeq" id="WP_162831173.1">
    <property type="nucleotide sequence ID" value="NZ_CP091196.1"/>
</dbReference>
<evidence type="ECO:0000313" key="2">
    <source>
        <dbReference type="EMBL" id="UQS22853.1"/>
    </source>
</evidence>
<gene>
    <name evidence="2" type="ORF">L1857_08500</name>
</gene>
<accession>A0ABY4NS14</accession>
<feature type="compositionally biased region" description="Basic and acidic residues" evidence="1">
    <location>
        <begin position="45"/>
        <end position="58"/>
    </location>
</feature>
<reference evidence="2" key="1">
    <citation type="submission" date="2022-01" db="EMBL/GenBank/DDBJ databases">
        <title>PSI-footprinting approach for the identification of protein synthesis inhibitor producers.</title>
        <authorList>
            <person name="Handel F."/>
            <person name="Kulik A."/>
            <person name="Wex K.W."/>
            <person name="Berscheid A."/>
            <person name="Saur J.S."/>
            <person name="Winkler A."/>
            <person name="Wibberg D."/>
            <person name="Kalinowski J."/>
            <person name="Broetz-Oesterhelt H."/>
            <person name="Mast Y."/>
        </authorList>
    </citation>
    <scope>NUCLEOTIDE SEQUENCE</scope>
    <source>
        <strain evidence="2">KNN 49.3e</strain>
    </source>
</reference>
<feature type="compositionally biased region" description="Basic residues" evidence="1">
    <location>
        <begin position="1"/>
        <end position="11"/>
    </location>
</feature>
<evidence type="ECO:0000256" key="1">
    <source>
        <dbReference type="SAM" id="MobiDB-lite"/>
    </source>
</evidence>